<accession>A0A3B1DJQ8</accession>
<dbReference type="InterPro" id="IPR035906">
    <property type="entry name" value="MetI-like_sf"/>
</dbReference>
<dbReference type="InterPro" id="IPR000515">
    <property type="entry name" value="MetI-like"/>
</dbReference>
<dbReference type="PROSITE" id="PS50928">
    <property type="entry name" value="ABC_TM1"/>
    <property type="match status" value="1"/>
</dbReference>
<organism evidence="7">
    <name type="scientific">hydrothermal vent metagenome</name>
    <dbReference type="NCBI Taxonomy" id="652676"/>
    <lineage>
        <taxon>unclassified sequences</taxon>
        <taxon>metagenomes</taxon>
        <taxon>ecological metagenomes</taxon>
    </lineage>
</organism>
<feature type="transmembrane region" description="Helical" evidence="5">
    <location>
        <begin position="81"/>
        <end position="104"/>
    </location>
</feature>
<keyword evidence="2 5" id="KW-0812">Transmembrane</keyword>
<dbReference type="CDD" id="cd06261">
    <property type="entry name" value="TM_PBP2"/>
    <property type="match status" value="1"/>
</dbReference>
<proteinExistence type="predicted"/>
<dbReference type="PANTHER" id="PTHR42727:SF1">
    <property type="entry name" value="PHOSPHATE TRANSPORT SYSTEM PERMEASE"/>
    <property type="match status" value="1"/>
</dbReference>
<keyword evidence="4 5" id="KW-0472">Membrane</keyword>
<protein>
    <submittedName>
        <fullName evidence="7">Phosphate transport system permease protein PstC (TC 3.A.1.7.1)</fullName>
    </submittedName>
</protein>
<sequence length="309" mass="33576">MTSETTRQFSVPFLKKRKVRWGEETIHIGLFLSSILSVVTTFLIIGILFSQSYHFFKEVSLWDFLTGTEWSPMITPRAYGVLPLVCGTLQIVLGSALIAIPVGLSCAIYLREYASERVRYFIKPILEILAGIPTIVYGYIALMALTPMIKIIFPQTGTFNAVSASIVVGVMILPMIASLCDDALRAVPNSLREGAYALGATSFEVTTQVVVPSALSGIVASFVLAASRAIGETMAVSLAAGITPVISANPFQSIQTMTSAIVEIAKGDAEHGTTEYYSLFAVAILLFTLTLGMNLLSNKILHRFREVYE</sequence>
<reference evidence="7" key="1">
    <citation type="submission" date="2018-06" db="EMBL/GenBank/DDBJ databases">
        <authorList>
            <person name="Zhirakovskaya E."/>
        </authorList>
    </citation>
    <scope>NUCLEOTIDE SEQUENCE</scope>
</reference>
<dbReference type="EMBL" id="UOGL01000305">
    <property type="protein sequence ID" value="VAX39151.1"/>
    <property type="molecule type" value="Genomic_DNA"/>
</dbReference>
<feature type="transmembrane region" description="Helical" evidence="5">
    <location>
        <begin position="125"/>
        <end position="149"/>
    </location>
</feature>
<dbReference type="PANTHER" id="PTHR42727">
    <property type="entry name" value="PHOSPHATE TRANSPORT SYSTEM PERMEASE PROTEIN"/>
    <property type="match status" value="1"/>
</dbReference>
<dbReference type="GO" id="GO:0005315">
    <property type="term" value="F:phosphate transmembrane transporter activity"/>
    <property type="evidence" value="ECO:0007669"/>
    <property type="project" value="InterPro"/>
</dbReference>
<evidence type="ECO:0000259" key="6">
    <source>
        <dbReference type="PROSITE" id="PS50928"/>
    </source>
</evidence>
<feature type="transmembrane region" description="Helical" evidence="5">
    <location>
        <begin position="276"/>
        <end position="296"/>
    </location>
</feature>
<evidence type="ECO:0000256" key="1">
    <source>
        <dbReference type="ARBA" id="ARBA00004141"/>
    </source>
</evidence>
<dbReference type="GO" id="GO:0006817">
    <property type="term" value="P:phosphate ion transport"/>
    <property type="evidence" value="ECO:0007669"/>
    <property type="project" value="InterPro"/>
</dbReference>
<evidence type="ECO:0000256" key="3">
    <source>
        <dbReference type="ARBA" id="ARBA00022989"/>
    </source>
</evidence>
<dbReference type="InterPro" id="IPR011864">
    <property type="entry name" value="Phosphate_PstC"/>
</dbReference>
<evidence type="ECO:0000256" key="4">
    <source>
        <dbReference type="ARBA" id="ARBA00023136"/>
    </source>
</evidence>
<name>A0A3B1DJQ8_9ZZZZ</name>
<comment type="subcellular location">
    <subcellularLocation>
        <location evidence="1">Membrane</location>
        <topology evidence="1">Multi-pass membrane protein</topology>
    </subcellularLocation>
</comment>
<dbReference type="SUPFAM" id="SSF161098">
    <property type="entry name" value="MetI-like"/>
    <property type="match status" value="1"/>
</dbReference>
<dbReference type="NCBIfam" id="TIGR02138">
    <property type="entry name" value="phosphate_pstC"/>
    <property type="match status" value="1"/>
</dbReference>
<feature type="transmembrane region" description="Helical" evidence="5">
    <location>
        <begin position="25"/>
        <end position="49"/>
    </location>
</feature>
<evidence type="ECO:0000256" key="5">
    <source>
        <dbReference type="SAM" id="Phobius"/>
    </source>
</evidence>
<evidence type="ECO:0000313" key="7">
    <source>
        <dbReference type="EMBL" id="VAX39151.1"/>
    </source>
</evidence>
<feature type="transmembrane region" description="Helical" evidence="5">
    <location>
        <begin position="161"/>
        <end position="184"/>
    </location>
</feature>
<evidence type="ECO:0000256" key="2">
    <source>
        <dbReference type="ARBA" id="ARBA00022692"/>
    </source>
</evidence>
<feature type="domain" description="ABC transmembrane type-1" evidence="6">
    <location>
        <begin position="85"/>
        <end position="297"/>
    </location>
</feature>
<gene>
    <name evidence="7" type="ORF">MNBD_PLANCTO02-689</name>
</gene>
<dbReference type="Gene3D" id="1.10.3720.10">
    <property type="entry name" value="MetI-like"/>
    <property type="match status" value="1"/>
</dbReference>
<dbReference type="AlphaFoldDB" id="A0A3B1DJQ8"/>
<keyword evidence="3 5" id="KW-1133">Transmembrane helix</keyword>
<dbReference type="Pfam" id="PF00528">
    <property type="entry name" value="BPD_transp_1"/>
    <property type="match status" value="1"/>
</dbReference>
<dbReference type="GO" id="GO:0016020">
    <property type="term" value="C:membrane"/>
    <property type="evidence" value="ECO:0007669"/>
    <property type="project" value="UniProtKB-SubCell"/>
</dbReference>
<feature type="transmembrane region" description="Helical" evidence="5">
    <location>
        <begin position="205"/>
        <end position="226"/>
    </location>
</feature>